<sequence>MTNFDRLDLNLLRVFRAVYLERSVLRAARQLNLSHSAISHALRRLRDTIGDELFIRTGGGMVPTQRAHAIAPPIERALTLVQSVMGAPLFDPATASLSFTLAATDGVNDVLITRLSDLLSGIAPRVDLRIRPLTRLDLAEQLDVGRIDVAVGVFACVPPRFEARRLWSQVDVLVMRSQHPLAGKRISIDDLATYPLVTISVGGEGEGAVNGFFEERGLSRQSEMFDSERLMTAMQAAGRAAHIRVATPHTLAIPRLLRKTDMISILPRQWAEQLVGAHDLAIAPLPYQPRATDLQAVWRADRRHDQGLVWLISLLADLAADI</sequence>
<dbReference type="SUPFAM" id="SSF46785">
    <property type="entry name" value="Winged helix' DNA-binding domain"/>
    <property type="match status" value="1"/>
</dbReference>
<evidence type="ECO:0000256" key="2">
    <source>
        <dbReference type="ARBA" id="ARBA00023015"/>
    </source>
</evidence>
<accession>A0AAC9AW32</accession>
<dbReference type="PANTHER" id="PTHR30118">
    <property type="entry name" value="HTH-TYPE TRANSCRIPTIONAL REGULATOR LEUO-RELATED"/>
    <property type="match status" value="1"/>
</dbReference>
<dbReference type="InterPro" id="IPR005119">
    <property type="entry name" value="LysR_subst-bd"/>
</dbReference>
<evidence type="ECO:0000259" key="5">
    <source>
        <dbReference type="PROSITE" id="PS50931"/>
    </source>
</evidence>
<dbReference type="Gene3D" id="1.10.10.10">
    <property type="entry name" value="Winged helix-like DNA-binding domain superfamily/Winged helix DNA-binding domain"/>
    <property type="match status" value="1"/>
</dbReference>
<feature type="domain" description="HTH lysR-type" evidence="5">
    <location>
        <begin position="7"/>
        <end position="64"/>
    </location>
</feature>
<evidence type="ECO:0000256" key="3">
    <source>
        <dbReference type="ARBA" id="ARBA00023125"/>
    </source>
</evidence>
<dbReference type="PROSITE" id="PS50931">
    <property type="entry name" value="HTH_LYSR"/>
    <property type="match status" value="1"/>
</dbReference>
<dbReference type="RefSeq" id="WP_054730735.1">
    <property type="nucleotide sequence ID" value="NZ_CP009429.1"/>
</dbReference>
<dbReference type="EMBL" id="CP013344">
    <property type="protein sequence ID" value="AMU90981.1"/>
    <property type="molecule type" value="Genomic_DNA"/>
</dbReference>
<dbReference type="GO" id="GO:0003677">
    <property type="term" value="F:DNA binding"/>
    <property type="evidence" value="ECO:0007669"/>
    <property type="project" value="UniProtKB-KW"/>
</dbReference>
<keyword evidence="7" id="KW-1185">Reference proteome</keyword>
<evidence type="ECO:0000313" key="7">
    <source>
        <dbReference type="Proteomes" id="UP000076088"/>
    </source>
</evidence>
<evidence type="ECO:0000256" key="4">
    <source>
        <dbReference type="ARBA" id="ARBA00023163"/>
    </source>
</evidence>
<dbReference type="PANTHER" id="PTHR30118:SF15">
    <property type="entry name" value="TRANSCRIPTIONAL REGULATORY PROTEIN"/>
    <property type="match status" value="1"/>
</dbReference>
<gene>
    <name evidence="6" type="ORF">ATM17_18360</name>
</gene>
<dbReference type="KEGG" id="smaz:LH19_17795"/>
<dbReference type="Gene3D" id="3.40.190.10">
    <property type="entry name" value="Periplasmic binding protein-like II"/>
    <property type="match status" value="2"/>
</dbReference>
<dbReference type="Proteomes" id="UP000076088">
    <property type="component" value="Chromosome"/>
</dbReference>
<dbReference type="AlphaFoldDB" id="A0AAC9AW32"/>
<dbReference type="SUPFAM" id="SSF53850">
    <property type="entry name" value="Periplasmic binding protein-like II"/>
    <property type="match status" value="1"/>
</dbReference>
<dbReference type="Pfam" id="PF03466">
    <property type="entry name" value="LysR_substrate"/>
    <property type="match status" value="2"/>
</dbReference>
<dbReference type="GO" id="GO:0003700">
    <property type="term" value="F:DNA-binding transcription factor activity"/>
    <property type="evidence" value="ECO:0007669"/>
    <property type="project" value="InterPro"/>
</dbReference>
<dbReference type="Pfam" id="PF00126">
    <property type="entry name" value="HTH_1"/>
    <property type="match status" value="1"/>
</dbReference>
<organism evidence="6 7">
    <name type="scientific">Sphingopyxis macrogoltabida</name>
    <name type="common">Sphingomonas macrogoltabidus</name>
    <dbReference type="NCBI Taxonomy" id="33050"/>
    <lineage>
        <taxon>Bacteria</taxon>
        <taxon>Pseudomonadati</taxon>
        <taxon>Pseudomonadota</taxon>
        <taxon>Alphaproteobacteria</taxon>
        <taxon>Sphingomonadales</taxon>
        <taxon>Sphingomonadaceae</taxon>
        <taxon>Sphingopyxis</taxon>
    </lineage>
</organism>
<keyword evidence="2" id="KW-0805">Transcription regulation</keyword>
<keyword evidence="4" id="KW-0804">Transcription</keyword>
<dbReference type="InterPro" id="IPR000847">
    <property type="entry name" value="LysR_HTH_N"/>
</dbReference>
<dbReference type="PRINTS" id="PR00039">
    <property type="entry name" value="HTHLYSR"/>
</dbReference>
<keyword evidence="3" id="KW-0238">DNA-binding</keyword>
<reference evidence="6 7" key="2">
    <citation type="journal article" date="2016" name="Genome Announc.">
        <title>Complete Genome Sequence of Sphingopyxis macrogoltabida Strain 203N (NBRC 111659), a Polyethylene Glycol Degrader.</title>
        <authorList>
            <person name="Ohtsubo Y."/>
            <person name="Nonoyama S."/>
            <person name="Nagata Y."/>
            <person name="Numata M."/>
            <person name="Tsuchikane K."/>
            <person name="Hosoyama A."/>
            <person name="Yamazoe A."/>
            <person name="Tsuda M."/>
            <person name="Fujita N."/>
            <person name="Kawai F."/>
        </authorList>
    </citation>
    <scope>NUCLEOTIDE SEQUENCE [LARGE SCALE GENOMIC DNA]</scope>
    <source>
        <strain evidence="6 7">203N</strain>
    </source>
</reference>
<protein>
    <submittedName>
        <fullName evidence="6">LysR family transcriptional regulator</fullName>
    </submittedName>
</protein>
<evidence type="ECO:0000313" key="6">
    <source>
        <dbReference type="EMBL" id="AMU90981.1"/>
    </source>
</evidence>
<proteinExistence type="inferred from homology"/>
<dbReference type="InterPro" id="IPR036388">
    <property type="entry name" value="WH-like_DNA-bd_sf"/>
</dbReference>
<comment type="similarity">
    <text evidence="1">Belongs to the LysR transcriptional regulatory family.</text>
</comment>
<dbReference type="InterPro" id="IPR050389">
    <property type="entry name" value="LysR-type_TF"/>
</dbReference>
<reference evidence="7" key="1">
    <citation type="submission" date="2015-11" db="EMBL/GenBank/DDBJ databases">
        <title>Complete genome sequence of a polyethylene-glycol degrader Sphingopyxis macrogoltabida 203N (NBRC 111659).</title>
        <authorList>
            <person name="Yoshiyuki O."/>
            <person name="Shouta N."/>
            <person name="Nagata Y."/>
            <person name="Numata M."/>
            <person name="Tsuchikane K."/>
            <person name="Hosoyama A."/>
            <person name="Yamazoe A."/>
            <person name="Tsuda M."/>
            <person name="Fujita N."/>
            <person name="Kawai F."/>
        </authorList>
    </citation>
    <scope>NUCLEOTIDE SEQUENCE [LARGE SCALE GENOMIC DNA]</scope>
    <source>
        <strain evidence="7">203N</strain>
    </source>
</reference>
<dbReference type="InterPro" id="IPR036390">
    <property type="entry name" value="WH_DNA-bd_sf"/>
</dbReference>
<name>A0AAC9AW32_SPHMC</name>
<evidence type="ECO:0000256" key="1">
    <source>
        <dbReference type="ARBA" id="ARBA00009437"/>
    </source>
</evidence>